<dbReference type="InterPro" id="IPR000524">
    <property type="entry name" value="Tscrpt_reg_HTH_GntR"/>
</dbReference>
<evidence type="ECO:0000256" key="2">
    <source>
        <dbReference type="ARBA" id="ARBA00023125"/>
    </source>
</evidence>
<proteinExistence type="predicted"/>
<dbReference type="InterPro" id="IPR050679">
    <property type="entry name" value="Bact_HTH_transcr_reg"/>
</dbReference>
<reference evidence="5 6" key="1">
    <citation type="submission" date="2018-06" db="EMBL/GenBank/DDBJ databases">
        <title>Sphaerisporangium craniellae sp. nov., isolated from a marine sponge in the South China Sea.</title>
        <authorList>
            <person name="Li L."/>
        </authorList>
    </citation>
    <scope>NUCLEOTIDE SEQUENCE [LARGE SCALE GENOMIC DNA]</scope>
    <source>
        <strain evidence="5 6">LHW63015</strain>
    </source>
</reference>
<dbReference type="InterPro" id="IPR036388">
    <property type="entry name" value="WH-like_DNA-bd_sf"/>
</dbReference>
<dbReference type="Pfam" id="PF07702">
    <property type="entry name" value="UTRA"/>
    <property type="match status" value="1"/>
</dbReference>
<sequence length="235" mass="25773">MASHSDTRPRHQQIAADLRAQIMAGILTPGTQLPSTQQLVERYATANATVQRALSILKEEGHLYGRAGKGVYVRDRHVFVVEAEAYFAPSSGGYSYRILDVAEVQAPPDVADALGEERAILRHRLTMHDGDPVELSWSYYPTSIAASSVLAGRGKISGGAPVALAQLGYPQVEFTDRVSTRPPTSDEVEGLALPEGVPVIRQFRVIFSHDKRPVEVSIIIKGGHLYELMYRQIIN</sequence>
<gene>
    <name evidence="5" type="ORF">DP939_29835</name>
</gene>
<keyword evidence="3" id="KW-0804">Transcription</keyword>
<dbReference type="RefSeq" id="WP_113984147.1">
    <property type="nucleotide sequence ID" value="NZ_QMEY01000016.1"/>
</dbReference>
<dbReference type="GO" id="GO:0003700">
    <property type="term" value="F:DNA-binding transcription factor activity"/>
    <property type="evidence" value="ECO:0007669"/>
    <property type="project" value="InterPro"/>
</dbReference>
<dbReference type="SMART" id="SM00866">
    <property type="entry name" value="UTRA"/>
    <property type="match status" value="1"/>
</dbReference>
<dbReference type="Pfam" id="PF00392">
    <property type="entry name" value="GntR"/>
    <property type="match status" value="1"/>
</dbReference>
<dbReference type="PANTHER" id="PTHR44846">
    <property type="entry name" value="MANNOSYL-D-GLYCERATE TRANSPORT/METABOLISM SYSTEM REPRESSOR MNGR-RELATED"/>
    <property type="match status" value="1"/>
</dbReference>
<dbReference type="PANTHER" id="PTHR44846:SF17">
    <property type="entry name" value="GNTR-FAMILY TRANSCRIPTIONAL REGULATOR"/>
    <property type="match status" value="1"/>
</dbReference>
<evidence type="ECO:0000256" key="1">
    <source>
        <dbReference type="ARBA" id="ARBA00023015"/>
    </source>
</evidence>
<evidence type="ECO:0000313" key="6">
    <source>
        <dbReference type="Proteomes" id="UP000253303"/>
    </source>
</evidence>
<evidence type="ECO:0000259" key="4">
    <source>
        <dbReference type="PROSITE" id="PS50949"/>
    </source>
</evidence>
<comment type="caution">
    <text evidence="5">The sequence shown here is derived from an EMBL/GenBank/DDBJ whole genome shotgun (WGS) entry which is preliminary data.</text>
</comment>
<dbReference type="Gene3D" id="3.40.1410.10">
    <property type="entry name" value="Chorismate lyase-like"/>
    <property type="match status" value="1"/>
</dbReference>
<dbReference type="SMART" id="SM00345">
    <property type="entry name" value="HTH_GNTR"/>
    <property type="match status" value="1"/>
</dbReference>
<dbReference type="AlphaFoldDB" id="A0A366LRH6"/>
<protein>
    <submittedName>
        <fullName evidence="5">GntR family transcriptional regulator</fullName>
    </submittedName>
</protein>
<dbReference type="CDD" id="cd07377">
    <property type="entry name" value="WHTH_GntR"/>
    <property type="match status" value="1"/>
</dbReference>
<keyword evidence="6" id="KW-1185">Reference proteome</keyword>
<keyword evidence="2" id="KW-0238">DNA-binding</keyword>
<dbReference type="GO" id="GO:0045892">
    <property type="term" value="P:negative regulation of DNA-templated transcription"/>
    <property type="evidence" value="ECO:0007669"/>
    <property type="project" value="TreeGrafter"/>
</dbReference>
<dbReference type="InterPro" id="IPR011663">
    <property type="entry name" value="UTRA"/>
</dbReference>
<evidence type="ECO:0000313" key="5">
    <source>
        <dbReference type="EMBL" id="RBQ16521.1"/>
    </source>
</evidence>
<dbReference type="GO" id="GO:0003677">
    <property type="term" value="F:DNA binding"/>
    <property type="evidence" value="ECO:0007669"/>
    <property type="project" value="UniProtKB-KW"/>
</dbReference>
<organism evidence="5 6">
    <name type="scientific">Spongiactinospora rosea</name>
    <dbReference type="NCBI Taxonomy" id="2248750"/>
    <lineage>
        <taxon>Bacteria</taxon>
        <taxon>Bacillati</taxon>
        <taxon>Actinomycetota</taxon>
        <taxon>Actinomycetes</taxon>
        <taxon>Streptosporangiales</taxon>
        <taxon>Streptosporangiaceae</taxon>
        <taxon>Spongiactinospora</taxon>
    </lineage>
</organism>
<feature type="domain" description="HTH gntR-type" evidence="4">
    <location>
        <begin position="8"/>
        <end position="76"/>
    </location>
</feature>
<dbReference type="Proteomes" id="UP000253303">
    <property type="component" value="Unassembled WGS sequence"/>
</dbReference>
<accession>A0A366LRH6</accession>
<dbReference type="InterPro" id="IPR028978">
    <property type="entry name" value="Chorismate_lyase_/UTRA_dom_sf"/>
</dbReference>
<keyword evidence="1" id="KW-0805">Transcription regulation</keyword>
<dbReference type="SUPFAM" id="SSF46785">
    <property type="entry name" value="Winged helix' DNA-binding domain"/>
    <property type="match status" value="1"/>
</dbReference>
<dbReference type="InterPro" id="IPR036390">
    <property type="entry name" value="WH_DNA-bd_sf"/>
</dbReference>
<name>A0A366LRH6_9ACTN</name>
<dbReference type="Gene3D" id="1.10.10.10">
    <property type="entry name" value="Winged helix-like DNA-binding domain superfamily/Winged helix DNA-binding domain"/>
    <property type="match status" value="1"/>
</dbReference>
<evidence type="ECO:0000256" key="3">
    <source>
        <dbReference type="ARBA" id="ARBA00023163"/>
    </source>
</evidence>
<dbReference type="SUPFAM" id="SSF64288">
    <property type="entry name" value="Chorismate lyase-like"/>
    <property type="match status" value="1"/>
</dbReference>
<dbReference type="EMBL" id="QMEY01000016">
    <property type="protein sequence ID" value="RBQ16521.1"/>
    <property type="molecule type" value="Genomic_DNA"/>
</dbReference>
<dbReference type="PROSITE" id="PS50949">
    <property type="entry name" value="HTH_GNTR"/>
    <property type="match status" value="1"/>
</dbReference>
<dbReference type="OrthoDB" id="3214900at2"/>